<evidence type="ECO:0000313" key="2">
    <source>
        <dbReference type="EMBL" id="ABX42120.1"/>
    </source>
</evidence>
<dbReference type="AlphaFoldDB" id="A9KS88"/>
<reference evidence="3" key="1">
    <citation type="submission" date="2007-11" db="EMBL/GenBank/DDBJ databases">
        <title>Complete genome sequence of Clostridium phytofermentans ISDg.</title>
        <authorList>
            <person name="Leschine S.B."/>
            <person name="Warnick T.A."/>
            <person name="Blanchard J.L."/>
            <person name="Schnell D.J."/>
            <person name="Petit E.L."/>
            <person name="LaTouf W.G."/>
            <person name="Copeland A."/>
            <person name="Lucas S."/>
            <person name="Lapidus A."/>
            <person name="Barry K."/>
            <person name="Glavina del Rio T."/>
            <person name="Dalin E."/>
            <person name="Tice H."/>
            <person name="Pitluck S."/>
            <person name="Kiss H."/>
            <person name="Brettin T."/>
            <person name="Bruce D."/>
            <person name="Detter J.C."/>
            <person name="Han C."/>
            <person name="Kuske C."/>
            <person name="Schmutz J."/>
            <person name="Larimer F."/>
            <person name="Land M."/>
            <person name="Hauser L."/>
            <person name="Kyrpides N."/>
            <person name="Kim E.A."/>
            <person name="Richardson P."/>
        </authorList>
    </citation>
    <scope>NUCLEOTIDE SEQUENCE [LARGE SCALE GENOMIC DNA]</scope>
    <source>
        <strain evidence="3">ATCC 700394 / DSM 18823 / ISDg</strain>
    </source>
</reference>
<feature type="chain" id="PRO_5039152254" evidence="1">
    <location>
        <begin position="20"/>
        <end position="194"/>
    </location>
</feature>
<evidence type="ECO:0000313" key="3">
    <source>
        <dbReference type="Proteomes" id="UP000000370"/>
    </source>
</evidence>
<dbReference type="eggNOG" id="ENOG50325C6">
    <property type="taxonomic scope" value="Bacteria"/>
</dbReference>
<name>A9KS88_LACP7</name>
<dbReference type="HOGENOM" id="CLU_1400377_0_0_9"/>
<dbReference type="OrthoDB" id="1902227at2"/>
<dbReference type="KEGG" id="cpy:Cphy_1748"/>
<dbReference type="RefSeq" id="WP_012199774.1">
    <property type="nucleotide sequence ID" value="NC_010001.1"/>
</dbReference>
<dbReference type="Proteomes" id="UP000000370">
    <property type="component" value="Chromosome"/>
</dbReference>
<dbReference type="PROSITE" id="PS51257">
    <property type="entry name" value="PROKAR_LIPOPROTEIN"/>
    <property type="match status" value="1"/>
</dbReference>
<accession>A9KS88</accession>
<organism evidence="2 3">
    <name type="scientific">Lachnoclostridium phytofermentans (strain ATCC 700394 / DSM 18823 / ISDg)</name>
    <name type="common">Clostridium phytofermentans</name>
    <dbReference type="NCBI Taxonomy" id="357809"/>
    <lineage>
        <taxon>Bacteria</taxon>
        <taxon>Bacillati</taxon>
        <taxon>Bacillota</taxon>
        <taxon>Clostridia</taxon>
        <taxon>Lachnospirales</taxon>
        <taxon>Lachnospiraceae</taxon>
    </lineage>
</organism>
<gene>
    <name evidence="2" type="ordered locus">Cphy_1748</name>
</gene>
<protein>
    <submittedName>
        <fullName evidence="2">Uncharacterized protein</fullName>
    </submittedName>
</protein>
<keyword evidence="1" id="KW-0732">Signal</keyword>
<sequence length="194" mass="22481" precursor="true">MKKVFVLFMCMFLASFFCSCSVKIRSNSKEDESAMKEDNSIDYQENNSSDNLQINQKNHLSEDKKAEPVLAQVKVYEGLYFDERYYSQVGIPDYESTFIYHAIYTSNITDTSFDFKIVEIEYSTKNEKEIIPINTAYFIEDGKRAVYYGDNQTLYFIFDDDQIDPTIGCMTISGYDLLEDTKYINNQIPGHEAG</sequence>
<dbReference type="EMBL" id="CP000885">
    <property type="protein sequence ID" value="ABX42120.1"/>
    <property type="molecule type" value="Genomic_DNA"/>
</dbReference>
<proteinExistence type="predicted"/>
<evidence type="ECO:0000256" key="1">
    <source>
        <dbReference type="SAM" id="SignalP"/>
    </source>
</evidence>
<keyword evidence="3" id="KW-1185">Reference proteome</keyword>
<feature type="signal peptide" evidence="1">
    <location>
        <begin position="1"/>
        <end position="19"/>
    </location>
</feature>